<evidence type="ECO:0000256" key="2">
    <source>
        <dbReference type="SAM" id="Coils"/>
    </source>
</evidence>
<comment type="subunit">
    <text evidence="1">Forms a complex with the RNAP catalytic core and with free principal sigma factors.</text>
</comment>
<comment type="cofactor">
    <cofactor evidence="1">
        <name>Zn(2+)</name>
        <dbReference type="ChEBI" id="CHEBI:29105"/>
    </cofactor>
    <text evidence="1">Bind 1 Zn(2+) per subunit.</text>
</comment>
<feature type="binding site" evidence="1">
    <location>
        <position position="59"/>
    </location>
    <ligand>
        <name>Zn(2+)</name>
        <dbReference type="ChEBI" id="CHEBI:29105"/>
    </ligand>
</feature>
<feature type="coiled-coil region" evidence="2">
    <location>
        <begin position="95"/>
        <end position="123"/>
    </location>
</feature>
<keyword evidence="1" id="KW-0805">Transcription regulation</keyword>
<dbReference type="EMBL" id="CP022753">
    <property type="protein sequence ID" value="ASU83723.1"/>
    <property type="molecule type" value="Genomic_DNA"/>
</dbReference>
<keyword evidence="1" id="KW-0862">Zinc</keyword>
<comment type="similarity">
    <text evidence="1">Belongs to the RNA polymerase-binding protein RbpA family.</text>
</comment>
<keyword evidence="1" id="KW-0804">Transcription</keyword>
<evidence type="ECO:0000256" key="3">
    <source>
        <dbReference type="SAM" id="MobiDB-lite"/>
    </source>
</evidence>
<keyword evidence="1" id="KW-0479">Metal-binding</keyword>
<feature type="binding site" evidence="1">
    <location>
        <position position="34"/>
    </location>
    <ligand>
        <name>Zn(2+)</name>
        <dbReference type="ChEBI" id="CHEBI:29105"/>
    </ligand>
</feature>
<gene>
    <name evidence="1" type="primary">rbpA</name>
    <name evidence="4" type="ORF">CDO52_13850</name>
</gene>
<reference evidence="4 5" key="1">
    <citation type="submission" date="2017-08" db="EMBL/GenBank/DDBJ databases">
        <title>The complete genome sequence of Nocardiopsis gilva YIM 90087.</title>
        <authorList>
            <person name="Yin M."/>
            <person name="Tang S."/>
        </authorList>
    </citation>
    <scope>NUCLEOTIDE SEQUENCE [LARGE SCALE GENOMIC DNA]</scope>
    <source>
        <strain evidence="4 5">YIM 90087</strain>
    </source>
</reference>
<sequence length="128" mass="14823">MAERALRGTRLGATSYENDRNTDLAPRQEVTYDCPRGHRFSVTFATEAETPANWECRFCGDNALMVNGEEPQEKKAKPARTHWDMLLERRSMEDLEEVLAERLALLRARRKEEQEHLEAMTAEQRQSA</sequence>
<dbReference type="Pfam" id="PF13397">
    <property type="entry name" value="RbpA"/>
    <property type="match status" value="1"/>
</dbReference>
<feature type="region of interest" description="Disordered" evidence="3">
    <location>
        <begin position="1"/>
        <end position="23"/>
    </location>
</feature>
<accession>A0A223S6I7</accession>
<dbReference type="GO" id="GO:0045893">
    <property type="term" value="P:positive regulation of DNA-templated transcription"/>
    <property type="evidence" value="ECO:0007669"/>
    <property type="project" value="UniProtKB-UniRule"/>
</dbReference>
<dbReference type="AlphaFoldDB" id="A0A223S6I7"/>
<dbReference type="Proteomes" id="UP000215005">
    <property type="component" value="Chromosome"/>
</dbReference>
<feature type="binding site" evidence="1">
    <location>
        <position position="38"/>
    </location>
    <ligand>
        <name>Zn(2+)</name>
        <dbReference type="ChEBI" id="CHEBI:29105"/>
    </ligand>
</feature>
<evidence type="ECO:0000256" key="1">
    <source>
        <dbReference type="HAMAP-Rule" id="MF_01483"/>
    </source>
</evidence>
<dbReference type="GO" id="GO:0008270">
    <property type="term" value="F:zinc ion binding"/>
    <property type="evidence" value="ECO:0007669"/>
    <property type="project" value="UniProtKB-UniRule"/>
</dbReference>
<keyword evidence="5" id="KW-1185">Reference proteome</keyword>
<dbReference type="Gene3D" id="2.20.28.270">
    <property type="entry name" value="RNA polymerase-binding protein A"/>
    <property type="match status" value="1"/>
</dbReference>
<comment type="function">
    <text evidence="1">Binds to RNA polymerase (RNAP), stimulating transcription from principal, but not alternative sigma factor promoters.</text>
</comment>
<dbReference type="InterPro" id="IPR025182">
    <property type="entry name" value="RNApol-bd_RbpA"/>
</dbReference>
<keyword evidence="2" id="KW-0175">Coiled coil</keyword>
<dbReference type="RefSeq" id="WP_017616628.1">
    <property type="nucleotide sequence ID" value="NZ_ANBG01000008.1"/>
</dbReference>
<dbReference type="KEGG" id="ngv:CDO52_13850"/>
<dbReference type="InterPro" id="IPR038638">
    <property type="entry name" value="RbpA_sf"/>
</dbReference>
<protein>
    <recommendedName>
        <fullName evidence="1">RNA polymerase-binding protein RbpA</fullName>
    </recommendedName>
</protein>
<feature type="binding site" evidence="1">
    <location>
        <position position="56"/>
    </location>
    <ligand>
        <name>Zn(2+)</name>
        <dbReference type="ChEBI" id="CHEBI:29105"/>
    </ligand>
</feature>
<organism evidence="4 5">
    <name type="scientific">Nocardiopsis gilva YIM 90087</name>
    <dbReference type="NCBI Taxonomy" id="1235441"/>
    <lineage>
        <taxon>Bacteria</taxon>
        <taxon>Bacillati</taxon>
        <taxon>Actinomycetota</taxon>
        <taxon>Actinomycetes</taxon>
        <taxon>Streptosporangiales</taxon>
        <taxon>Nocardiopsidaceae</taxon>
        <taxon>Nocardiopsis</taxon>
    </lineage>
</organism>
<dbReference type="GO" id="GO:0001000">
    <property type="term" value="F:bacterial-type RNA polymerase core enzyme binding"/>
    <property type="evidence" value="ECO:0007669"/>
    <property type="project" value="UniProtKB-UniRule"/>
</dbReference>
<name>A0A223S6I7_9ACTN</name>
<evidence type="ECO:0000313" key="4">
    <source>
        <dbReference type="EMBL" id="ASU83723.1"/>
    </source>
</evidence>
<dbReference type="OrthoDB" id="3618415at2"/>
<dbReference type="HAMAP" id="MF_01483">
    <property type="entry name" value="RbpA"/>
    <property type="match status" value="1"/>
</dbReference>
<proteinExistence type="inferred from homology"/>
<evidence type="ECO:0000313" key="5">
    <source>
        <dbReference type="Proteomes" id="UP000215005"/>
    </source>
</evidence>